<name>A0A3S2U2K9_9BURK</name>
<dbReference type="EMBL" id="SACT01000004">
    <property type="protein sequence ID" value="RVT51110.1"/>
    <property type="molecule type" value="Genomic_DNA"/>
</dbReference>
<proteinExistence type="predicted"/>
<dbReference type="Gene3D" id="3.40.630.40">
    <property type="entry name" value="Zn-dependent exopeptidases"/>
    <property type="match status" value="1"/>
</dbReference>
<dbReference type="GO" id="GO:0016787">
    <property type="term" value="F:hydrolase activity"/>
    <property type="evidence" value="ECO:0007669"/>
    <property type="project" value="UniProtKB-KW"/>
</dbReference>
<organism evidence="1 2">
    <name type="scientific">Rubrivivax albus</name>
    <dbReference type="NCBI Taxonomy" id="2499835"/>
    <lineage>
        <taxon>Bacteria</taxon>
        <taxon>Pseudomonadati</taxon>
        <taxon>Pseudomonadota</taxon>
        <taxon>Betaproteobacteria</taxon>
        <taxon>Burkholderiales</taxon>
        <taxon>Sphaerotilaceae</taxon>
        <taxon>Rubrivivax</taxon>
    </lineage>
</organism>
<comment type="caution">
    <text evidence="1">The sequence shown here is derived from an EMBL/GenBank/DDBJ whole genome shotgun (WGS) entry which is preliminary data.</text>
</comment>
<dbReference type="Pfam" id="PF05013">
    <property type="entry name" value="FGase"/>
    <property type="match status" value="1"/>
</dbReference>
<keyword evidence="1" id="KW-0378">Hydrolase</keyword>
<gene>
    <name evidence="1" type="ORF">ENE75_13440</name>
</gene>
<evidence type="ECO:0000313" key="2">
    <source>
        <dbReference type="Proteomes" id="UP000288178"/>
    </source>
</evidence>
<evidence type="ECO:0000313" key="1">
    <source>
        <dbReference type="EMBL" id="RVT51110.1"/>
    </source>
</evidence>
<dbReference type="AlphaFoldDB" id="A0A3S2U2K9"/>
<dbReference type="InterPro" id="IPR007709">
    <property type="entry name" value="N-FG_amidohydro"/>
</dbReference>
<reference evidence="1 2" key="1">
    <citation type="submission" date="2019-01" db="EMBL/GenBank/DDBJ databases">
        <authorList>
            <person name="Chen W.-M."/>
        </authorList>
    </citation>
    <scope>NUCLEOTIDE SEQUENCE [LARGE SCALE GENOMIC DNA]</scope>
    <source>
        <strain evidence="1 2">ICH-3</strain>
    </source>
</reference>
<accession>A0A3S2U2K9</accession>
<protein>
    <submittedName>
        <fullName evidence="1">N-formylglutamate amidohydrolase</fullName>
    </submittedName>
</protein>
<dbReference type="SUPFAM" id="SSF53187">
    <property type="entry name" value="Zn-dependent exopeptidases"/>
    <property type="match status" value="1"/>
</dbReference>
<sequence>MLDSPHSGFRVPADFRPAVEPRALRDGEDCFVDELFLPASKMGIPLLAAQFARTYIDVNRHVADIDPRLMAEPWPHPTVDSGKAALGKALVWRTLKDGRPIYDRALSVKEVLARIERYHRPYHDTLWELLANAHTRFGVVYHLNCHSMGPMTSVEFDGVDGKPRPDFVLGDRDGSTCEPAFTNFVAEFLRGEGYEVALNHPFKGVELVAAYSDPPAGRHSLQLEINQRLYMDTQTLEKHDGFAKLQARLMHLLQALGERFGYAQTMIRPRRS</sequence>
<keyword evidence="2" id="KW-1185">Reference proteome</keyword>
<dbReference type="OrthoDB" id="8716700at2"/>
<dbReference type="Proteomes" id="UP000288178">
    <property type="component" value="Unassembled WGS sequence"/>
</dbReference>